<accession>A0ABM8VWT0</accession>
<protein>
    <submittedName>
        <fullName evidence="1">25167_t:CDS:1</fullName>
    </submittedName>
</protein>
<organism evidence="1 2">
    <name type="scientific">Gigaspora margarita</name>
    <dbReference type="NCBI Taxonomy" id="4874"/>
    <lineage>
        <taxon>Eukaryota</taxon>
        <taxon>Fungi</taxon>
        <taxon>Fungi incertae sedis</taxon>
        <taxon>Mucoromycota</taxon>
        <taxon>Glomeromycotina</taxon>
        <taxon>Glomeromycetes</taxon>
        <taxon>Diversisporales</taxon>
        <taxon>Gigasporaceae</taxon>
        <taxon>Gigaspora</taxon>
    </lineage>
</organism>
<dbReference type="Proteomes" id="UP000789901">
    <property type="component" value="Unassembled WGS sequence"/>
</dbReference>
<name>A0ABM8VWT0_GIGMA</name>
<keyword evidence="2" id="KW-1185">Reference proteome</keyword>
<dbReference type="EMBL" id="CAJVQB010000092">
    <property type="protein sequence ID" value="CAG8466007.1"/>
    <property type="molecule type" value="Genomic_DNA"/>
</dbReference>
<evidence type="ECO:0000313" key="2">
    <source>
        <dbReference type="Proteomes" id="UP000789901"/>
    </source>
</evidence>
<gene>
    <name evidence="1" type="ORF">GMARGA_LOCUS542</name>
</gene>
<reference evidence="1 2" key="1">
    <citation type="submission" date="2021-06" db="EMBL/GenBank/DDBJ databases">
        <authorList>
            <person name="Kallberg Y."/>
            <person name="Tangrot J."/>
            <person name="Rosling A."/>
        </authorList>
    </citation>
    <scope>NUCLEOTIDE SEQUENCE [LARGE SCALE GENOMIC DNA]</scope>
    <source>
        <strain evidence="1 2">120-4 pot B 10/14</strain>
    </source>
</reference>
<sequence>MLLNTKCNKEICRIITNQVKVAERVIEEILAAVKRQLMIFYLEIKRHFF</sequence>
<comment type="caution">
    <text evidence="1">The sequence shown here is derived from an EMBL/GenBank/DDBJ whole genome shotgun (WGS) entry which is preliminary data.</text>
</comment>
<proteinExistence type="predicted"/>
<evidence type="ECO:0000313" key="1">
    <source>
        <dbReference type="EMBL" id="CAG8466007.1"/>
    </source>
</evidence>